<evidence type="ECO:0000313" key="1">
    <source>
        <dbReference type="EMBL" id="KIJ94860.1"/>
    </source>
</evidence>
<reference evidence="1 2" key="1">
    <citation type="submission" date="2014-04" db="EMBL/GenBank/DDBJ databases">
        <authorList>
            <consortium name="DOE Joint Genome Institute"/>
            <person name="Kuo A."/>
            <person name="Kohler A."/>
            <person name="Nagy L.G."/>
            <person name="Floudas D."/>
            <person name="Copeland A."/>
            <person name="Barry K.W."/>
            <person name="Cichocki N."/>
            <person name="Veneault-Fourrey C."/>
            <person name="LaButti K."/>
            <person name="Lindquist E.A."/>
            <person name="Lipzen A."/>
            <person name="Lundell T."/>
            <person name="Morin E."/>
            <person name="Murat C."/>
            <person name="Sun H."/>
            <person name="Tunlid A."/>
            <person name="Henrissat B."/>
            <person name="Grigoriev I.V."/>
            <person name="Hibbett D.S."/>
            <person name="Martin F."/>
            <person name="Nordberg H.P."/>
            <person name="Cantor M.N."/>
            <person name="Hua S.X."/>
        </authorList>
    </citation>
    <scope>NUCLEOTIDE SEQUENCE [LARGE SCALE GENOMIC DNA]</scope>
    <source>
        <strain evidence="1 2">LaAM-08-1</strain>
    </source>
</reference>
<keyword evidence="2" id="KW-1185">Reference proteome</keyword>
<name>A0A0C9WSU2_9AGAR</name>
<accession>A0A0C9WSU2</accession>
<protein>
    <submittedName>
        <fullName evidence="1">Uncharacterized protein</fullName>
    </submittedName>
</protein>
<reference evidence="2" key="2">
    <citation type="submission" date="2015-01" db="EMBL/GenBank/DDBJ databases">
        <title>Evolutionary Origins and Diversification of the Mycorrhizal Mutualists.</title>
        <authorList>
            <consortium name="DOE Joint Genome Institute"/>
            <consortium name="Mycorrhizal Genomics Consortium"/>
            <person name="Kohler A."/>
            <person name="Kuo A."/>
            <person name="Nagy L.G."/>
            <person name="Floudas D."/>
            <person name="Copeland A."/>
            <person name="Barry K.W."/>
            <person name="Cichocki N."/>
            <person name="Veneault-Fourrey C."/>
            <person name="LaButti K."/>
            <person name="Lindquist E.A."/>
            <person name="Lipzen A."/>
            <person name="Lundell T."/>
            <person name="Morin E."/>
            <person name="Murat C."/>
            <person name="Riley R."/>
            <person name="Ohm R."/>
            <person name="Sun H."/>
            <person name="Tunlid A."/>
            <person name="Henrissat B."/>
            <person name="Grigoriev I.V."/>
            <person name="Hibbett D.S."/>
            <person name="Martin F."/>
        </authorList>
    </citation>
    <scope>NUCLEOTIDE SEQUENCE [LARGE SCALE GENOMIC DNA]</scope>
    <source>
        <strain evidence="2">LaAM-08-1</strain>
    </source>
</reference>
<dbReference type="HOGENOM" id="CLU_2922960_0_0_1"/>
<dbReference type="EMBL" id="KN838776">
    <property type="protein sequence ID" value="KIJ94860.1"/>
    <property type="molecule type" value="Genomic_DNA"/>
</dbReference>
<proteinExistence type="predicted"/>
<evidence type="ECO:0000313" key="2">
    <source>
        <dbReference type="Proteomes" id="UP000054477"/>
    </source>
</evidence>
<gene>
    <name evidence="1" type="ORF">K443DRAFT_347672</name>
</gene>
<sequence length="61" mass="7095">MIFVVRIPPRPRPPHSNLRACKSRGRTHISWTSHDKEVSRFTYISHQFSLPPLQPTIRSSS</sequence>
<dbReference type="AlphaFoldDB" id="A0A0C9WSU2"/>
<dbReference type="Proteomes" id="UP000054477">
    <property type="component" value="Unassembled WGS sequence"/>
</dbReference>
<organism evidence="1 2">
    <name type="scientific">Laccaria amethystina LaAM-08-1</name>
    <dbReference type="NCBI Taxonomy" id="1095629"/>
    <lineage>
        <taxon>Eukaryota</taxon>
        <taxon>Fungi</taxon>
        <taxon>Dikarya</taxon>
        <taxon>Basidiomycota</taxon>
        <taxon>Agaricomycotina</taxon>
        <taxon>Agaricomycetes</taxon>
        <taxon>Agaricomycetidae</taxon>
        <taxon>Agaricales</taxon>
        <taxon>Agaricineae</taxon>
        <taxon>Hydnangiaceae</taxon>
        <taxon>Laccaria</taxon>
    </lineage>
</organism>